<dbReference type="InterPro" id="IPR006204">
    <property type="entry name" value="GHMP_kinase_N_dom"/>
</dbReference>
<dbReference type="InterPro" id="IPR004424">
    <property type="entry name" value="IspE"/>
</dbReference>
<accession>A0A4R5UTF0</accession>
<dbReference type="InterPro" id="IPR014721">
    <property type="entry name" value="Ribsml_uS5_D2-typ_fold_subgr"/>
</dbReference>
<protein>
    <recommendedName>
        <fullName evidence="3 10">4-diphosphocytidyl-2-C-methyl-D-erythritol kinase</fullName>
        <shortName evidence="10">CMK</shortName>
        <ecNumber evidence="2 10">2.7.1.148</ecNumber>
    </recommendedName>
    <alternativeName>
        <fullName evidence="9 10">4-(cytidine-5'-diphospho)-2-C-methyl-D-erythritol kinase</fullName>
    </alternativeName>
</protein>
<keyword evidence="5 10" id="KW-0547">Nucleotide-binding</keyword>
<dbReference type="PANTHER" id="PTHR43527:SF2">
    <property type="entry name" value="4-DIPHOSPHOCYTIDYL-2-C-METHYL-D-ERYTHRITOL KINASE, CHLOROPLASTIC"/>
    <property type="match status" value="1"/>
</dbReference>
<evidence type="ECO:0000256" key="7">
    <source>
        <dbReference type="ARBA" id="ARBA00022840"/>
    </source>
</evidence>
<dbReference type="InterPro" id="IPR036554">
    <property type="entry name" value="GHMP_kinase_C_sf"/>
</dbReference>
<dbReference type="AlphaFoldDB" id="A0A4R5UTF0"/>
<dbReference type="PANTHER" id="PTHR43527">
    <property type="entry name" value="4-DIPHOSPHOCYTIDYL-2-C-METHYL-D-ERYTHRITOL KINASE, CHLOROPLASTIC"/>
    <property type="match status" value="1"/>
</dbReference>
<dbReference type="GO" id="GO:0050515">
    <property type="term" value="F:4-(cytidine 5'-diphospho)-2-C-methyl-D-erythritol kinase activity"/>
    <property type="evidence" value="ECO:0007669"/>
    <property type="project" value="UniProtKB-UniRule"/>
</dbReference>
<dbReference type="RefSeq" id="WP_133361449.1">
    <property type="nucleotide sequence ID" value="NZ_SMUV01000073.1"/>
</dbReference>
<feature type="domain" description="GHMP kinase N-terminal" evidence="11">
    <location>
        <begin position="67"/>
        <end position="107"/>
    </location>
</feature>
<evidence type="ECO:0000259" key="12">
    <source>
        <dbReference type="Pfam" id="PF08544"/>
    </source>
</evidence>
<evidence type="ECO:0000313" key="13">
    <source>
        <dbReference type="EMBL" id="TDK42321.1"/>
    </source>
</evidence>
<dbReference type="UniPathway" id="UPA00056">
    <property type="reaction ID" value="UER00094"/>
</dbReference>
<dbReference type="Gene3D" id="3.30.70.890">
    <property type="entry name" value="GHMP kinase, C-terminal domain"/>
    <property type="match status" value="1"/>
</dbReference>
<reference evidence="13 14" key="1">
    <citation type="submission" date="2019-03" db="EMBL/GenBank/DDBJ databases">
        <title>Ruegeria lutea sp. nov., a novel strain, isolated from marine sediment, the Masan Bay, South Korea.</title>
        <authorList>
            <person name="Kim J."/>
            <person name="Kim D.-Y."/>
            <person name="Lee S.-S."/>
        </authorList>
    </citation>
    <scope>NUCLEOTIDE SEQUENCE [LARGE SCALE GENOMIC DNA]</scope>
    <source>
        <strain evidence="13 14">318-1</strain>
    </source>
</reference>
<dbReference type="GO" id="GO:0005524">
    <property type="term" value="F:ATP binding"/>
    <property type="evidence" value="ECO:0007669"/>
    <property type="project" value="UniProtKB-UniRule"/>
</dbReference>
<evidence type="ECO:0000256" key="10">
    <source>
        <dbReference type="HAMAP-Rule" id="MF_00061"/>
    </source>
</evidence>
<dbReference type="Proteomes" id="UP000295301">
    <property type="component" value="Unassembled WGS sequence"/>
</dbReference>
<feature type="domain" description="GHMP kinase C-terminal" evidence="12">
    <location>
        <begin position="185"/>
        <end position="255"/>
    </location>
</feature>
<evidence type="ECO:0000256" key="3">
    <source>
        <dbReference type="ARBA" id="ARBA00017473"/>
    </source>
</evidence>
<keyword evidence="4 10" id="KW-0808">Transferase</keyword>
<comment type="caution">
    <text evidence="13">The sequence shown here is derived from an EMBL/GenBank/DDBJ whole genome shotgun (WGS) entry which is preliminary data.</text>
</comment>
<evidence type="ECO:0000256" key="6">
    <source>
        <dbReference type="ARBA" id="ARBA00022777"/>
    </source>
</evidence>
<dbReference type="GO" id="GO:0016114">
    <property type="term" value="P:terpenoid biosynthetic process"/>
    <property type="evidence" value="ECO:0007669"/>
    <property type="project" value="InterPro"/>
</dbReference>
<organism evidence="13 14">
    <name type="scientific">Antarcticimicrobium luteum</name>
    <dbReference type="NCBI Taxonomy" id="2547397"/>
    <lineage>
        <taxon>Bacteria</taxon>
        <taxon>Pseudomonadati</taxon>
        <taxon>Pseudomonadota</taxon>
        <taxon>Alphaproteobacteria</taxon>
        <taxon>Rhodobacterales</taxon>
        <taxon>Paracoccaceae</taxon>
        <taxon>Antarcticimicrobium</taxon>
    </lineage>
</organism>
<keyword evidence="6 10" id="KW-0418">Kinase</keyword>
<dbReference type="SUPFAM" id="SSF55060">
    <property type="entry name" value="GHMP Kinase, C-terminal domain"/>
    <property type="match status" value="1"/>
</dbReference>
<comment type="pathway">
    <text evidence="10">Isoprenoid biosynthesis; isopentenyl diphosphate biosynthesis via DXP pathway; isopentenyl diphosphate from 1-deoxy-D-xylulose 5-phosphate: step 3/6.</text>
</comment>
<evidence type="ECO:0000256" key="4">
    <source>
        <dbReference type="ARBA" id="ARBA00022679"/>
    </source>
</evidence>
<comment type="similarity">
    <text evidence="1 10">Belongs to the GHMP kinase family. IspE subfamily.</text>
</comment>
<proteinExistence type="inferred from homology"/>
<evidence type="ECO:0000313" key="14">
    <source>
        <dbReference type="Proteomes" id="UP000295301"/>
    </source>
</evidence>
<keyword evidence="8 10" id="KW-0414">Isoprene biosynthesis</keyword>
<dbReference type="NCBIfam" id="NF011202">
    <property type="entry name" value="PRK14608.1"/>
    <property type="match status" value="1"/>
</dbReference>
<evidence type="ECO:0000256" key="9">
    <source>
        <dbReference type="ARBA" id="ARBA00032554"/>
    </source>
</evidence>
<dbReference type="Gene3D" id="3.30.230.10">
    <property type="match status" value="1"/>
</dbReference>
<dbReference type="EMBL" id="SMUV01000073">
    <property type="protein sequence ID" value="TDK42321.1"/>
    <property type="molecule type" value="Genomic_DNA"/>
</dbReference>
<dbReference type="OrthoDB" id="9809438at2"/>
<evidence type="ECO:0000256" key="8">
    <source>
        <dbReference type="ARBA" id="ARBA00023229"/>
    </source>
</evidence>
<dbReference type="Pfam" id="PF08544">
    <property type="entry name" value="GHMP_kinases_C"/>
    <property type="match status" value="1"/>
</dbReference>
<feature type="active site" evidence="10">
    <location>
        <position position="120"/>
    </location>
</feature>
<dbReference type="Pfam" id="PF00288">
    <property type="entry name" value="GHMP_kinases_N"/>
    <property type="match status" value="1"/>
</dbReference>
<feature type="binding site" evidence="10">
    <location>
        <begin position="89"/>
        <end position="99"/>
    </location>
    <ligand>
        <name>ATP</name>
        <dbReference type="ChEBI" id="CHEBI:30616"/>
    </ligand>
</feature>
<comment type="function">
    <text evidence="10">Catalyzes the phosphorylation of the position 2 hydroxy group of 4-diphosphocytidyl-2C-methyl-D-erythritol.</text>
</comment>
<dbReference type="EC" id="2.7.1.148" evidence="2 10"/>
<evidence type="ECO:0000256" key="1">
    <source>
        <dbReference type="ARBA" id="ARBA00009684"/>
    </source>
</evidence>
<name>A0A4R5UTF0_9RHOB</name>
<gene>
    <name evidence="10" type="primary">ispE</name>
    <name evidence="13" type="ORF">E1832_19480</name>
</gene>
<comment type="catalytic activity">
    <reaction evidence="10">
        <text>4-CDP-2-C-methyl-D-erythritol + ATP = 4-CDP-2-C-methyl-D-erythritol 2-phosphate + ADP + H(+)</text>
        <dbReference type="Rhea" id="RHEA:18437"/>
        <dbReference type="ChEBI" id="CHEBI:15378"/>
        <dbReference type="ChEBI" id="CHEBI:30616"/>
        <dbReference type="ChEBI" id="CHEBI:57823"/>
        <dbReference type="ChEBI" id="CHEBI:57919"/>
        <dbReference type="ChEBI" id="CHEBI:456216"/>
        <dbReference type="EC" id="2.7.1.148"/>
    </reaction>
</comment>
<evidence type="ECO:0000256" key="2">
    <source>
        <dbReference type="ARBA" id="ARBA00012052"/>
    </source>
</evidence>
<keyword evidence="7 10" id="KW-0067">ATP-binding</keyword>
<keyword evidence="14" id="KW-1185">Reference proteome</keyword>
<dbReference type="GO" id="GO:0019288">
    <property type="term" value="P:isopentenyl diphosphate biosynthetic process, methylerythritol 4-phosphate pathway"/>
    <property type="evidence" value="ECO:0007669"/>
    <property type="project" value="UniProtKB-UniRule"/>
</dbReference>
<dbReference type="PIRSF" id="PIRSF010376">
    <property type="entry name" value="IspE"/>
    <property type="match status" value="1"/>
</dbReference>
<dbReference type="InterPro" id="IPR013750">
    <property type="entry name" value="GHMP_kinase_C_dom"/>
</dbReference>
<evidence type="ECO:0000259" key="11">
    <source>
        <dbReference type="Pfam" id="PF00288"/>
    </source>
</evidence>
<dbReference type="HAMAP" id="MF_00061">
    <property type="entry name" value="IspE"/>
    <property type="match status" value="1"/>
</dbReference>
<dbReference type="SUPFAM" id="SSF54211">
    <property type="entry name" value="Ribosomal protein S5 domain 2-like"/>
    <property type="match status" value="1"/>
</dbReference>
<evidence type="ECO:0000256" key="5">
    <source>
        <dbReference type="ARBA" id="ARBA00022741"/>
    </source>
</evidence>
<sequence>MATEAFAPAKINLTLHVTGQRADGYHLLDSLVVFAGLGDRLRFEPAGRMSLKVTGRFAAGVPEDGRNLVWRAAELAGVTLKIRLEKALPHGAGIGGGSSDAAAVLRTFGGQERAAELGADVPVCLAEAPQRMRGIGNELEAVPDVPAVPLVLVNPGDHVPTPEVFRALAQKQNPDMGALPRWSSQAEFLAWLAAQRNDLEAPAIAAAPAIRDALNGLGGAEGCLLARMSGSGATCFGIFGSDEAARAAAAQIAAAHPDWWVQPTRSIGSAGA</sequence>
<feature type="active site" evidence="10">
    <location>
        <position position="10"/>
    </location>
</feature>
<dbReference type="InterPro" id="IPR020568">
    <property type="entry name" value="Ribosomal_Su5_D2-typ_SF"/>
</dbReference>